<dbReference type="InterPro" id="IPR029069">
    <property type="entry name" value="HotDog_dom_sf"/>
</dbReference>
<dbReference type="RefSeq" id="WP_071158682.1">
    <property type="nucleotide sequence ID" value="NZ_MBRJ01000040.1"/>
</dbReference>
<comment type="caution">
    <text evidence="1">The sequence shown here is derived from an EMBL/GenBank/DDBJ whole genome shotgun (WGS) entry which is preliminary data.</text>
</comment>
<gene>
    <name evidence="1" type="ORF">BBV17_24985</name>
</gene>
<name>A0ABX3CN76_9BACI</name>
<dbReference type="Proteomes" id="UP000180194">
    <property type="component" value="Unassembled WGS sequence"/>
</dbReference>
<dbReference type="Gene3D" id="3.10.129.10">
    <property type="entry name" value="Hotdog Thioesterase"/>
    <property type="match status" value="1"/>
</dbReference>
<proteinExistence type="predicted"/>
<evidence type="ECO:0000313" key="2">
    <source>
        <dbReference type="Proteomes" id="UP000180194"/>
    </source>
</evidence>
<keyword evidence="2" id="KW-1185">Reference proteome</keyword>
<organism evidence="1 2">
    <name type="scientific">Cytobacillus oceanisediminis</name>
    <dbReference type="NCBI Taxonomy" id="665099"/>
    <lineage>
        <taxon>Bacteria</taxon>
        <taxon>Bacillati</taxon>
        <taxon>Bacillota</taxon>
        <taxon>Bacilli</taxon>
        <taxon>Bacillales</taxon>
        <taxon>Bacillaceae</taxon>
        <taxon>Cytobacillus</taxon>
    </lineage>
</organism>
<dbReference type="SUPFAM" id="SSF54637">
    <property type="entry name" value="Thioesterase/thiol ester dehydrase-isomerase"/>
    <property type="match status" value="1"/>
</dbReference>
<evidence type="ECO:0000313" key="1">
    <source>
        <dbReference type="EMBL" id="OHX44762.1"/>
    </source>
</evidence>
<sequence length="145" mass="16964">MNSFNLNHIVSFEETNLVGNVYYANYVRWQGKCREMFLKEYSPDVLKRLSEGLYLVTTKVSCEYLSELFAFDRVQIRMYSGGAFHNKVKMKFEYWKMDEDSKLTELVCRGEQEIACLQKQDNGSLAPIAVPDTFNKALKKFEVKK</sequence>
<protein>
    <submittedName>
        <fullName evidence="1">4-hydroxybenzoyl-CoA thioesterase</fullName>
    </submittedName>
</protein>
<dbReference type="Pfam" id="PF13279">
    <property type="entry name" value="4HBT_2"/>
    <property type="match status" value="1"/>
</dbReference>
<dbReference type="CDD" id="cd00586">
    <property type="entry name" value="4HBT"/>
    <property type="match status" value="1"/>
</dbReference>
<accession>A0ABX3CN76</accession>
<dbReference type="EMBL" id="MBRJ01000040">
    <property type="protein sequence ID" value="OHX44762.1"/>
    <property type="molecule type" value="Genomic_DNA"/>
</dbReference>
<reference evidence="1 2" key="1">
    <citation type="submission" date="2016-07" db="EMBL/GenBank/DDBJ databases">
        <title>Bacillus oceanisediminis whole genome.</title>
        <authorList>
            <person name="Pal Y."/>
            <person name="Verma A."/>
            <person name="Mual P."/>
            <person name="Srinivasan K."/>
        </authorList>
    </citation>
    <scope>NUCLEOTIDE SEQUENCE [LARGE SCALE GENOMIC DNA]</scope>
    <source>
        <strain evidence="1 2">Bhandara28</strain>
    </source>
</reference>